<dbReference type="OrthoDB" id="1522784at2"/>
<dbReference type="RefSeq" id="WP_146509115.1">
    <property type="nucleotide sequence ID" value="NZ_SIHI01000001.1"/>
</dbReference>
<organism evidence="1 2">
    <name type="scientific">Thalassoglobus neptunius</name>
    <dbReference type="NCBI Taxonomy" id="1938619"/>
    <lineage>
        <taxon>Bacteria</taxon>
        <taxon>Pseudomonadati</taxon>
        <taxon>Planctomycetota</taxon>
        <taxon>Planctomycetia</taxon>
        <taxon>Planctomycetales</taxon>
        <taxon>Planctomycetaceae</taxon>
        <taxon>Thalassoglobus</taxon>
    </lineage>
</organism>
<keyword evidence="2" id="KW-1185">Reference proteome</keyword>
<dbReference type="InterPro" id="IPR021829">
    <property type="entry name" value="DUF3419"/>
</dbReference>
<protein>
    <recommendedName>
        <fullName evidence="3">S-adenosylmethionine:diacylglycerol 3-amino-3-carboxypropyl transferase</fullName>
    </recommendedName>
</protein>
<dbReference type="AlphaFoldDB" id="A0A5C5X6E9"/>
<evidence type="ECO:0000313" key="1">
    <source>
        <dbReference type="EMBL" id="TWT58606.1"/>
    </source>
</evidence>
<proteinExistence type="predicted"/>
<sequence>MPLERISRTAFNLIHGRNLVYNQCWEDPRLDREALQFNADDEVVVITSAGCNALDYALAGVNHVYAVDMNFRQNALLQLKQAAIKKLEFEQFFDLFGHGRLADWDEVYRKQLRDELPEQSQKFWDRHGNFFTGSRRRPSFYFRGTSGLFAWIVKGYVGRNAKLRDAVNKLMAAKTLEEQQEIFYEDNLKETLFRPMIRWLLGRDTTMAMLGVPRSQRQQLDQEYPGGIAQFIVDRIETVFAKLPLQDNYFWRVYLTGEYTRDCCPEYLKKENFESLKQGVVENVSTHTDSLLGFLDGHSKPVTKFILLDHMDWLYHNRKDILAEEWQAIVNRAGEGAKVIWRSASLNVDFVDPIEVEVNGTTCTLGDLLKYDRPLAERLHPIDRVNTYGSFYIADLVK</sequence>
<comment type="caution">
    <text evidence="1">The sequence shown here is derived from an EMBL/GenBank/DDBJ whole genome shotgun (WGS) entry which is preliminary data.</text>
</comment>
<dbReference type="PANTHER" id="PTHR47473">
    <property type="entry name" value="BTA1P"/>
    <property type="match status" value="1"/>
</dbReference>
<dbReference type="PANTHER" id="PTHR47473:SF1">
    <property type="entry name" value="METHYLTRANSFERASE DOMAIN-CONTAINING PROTEIN"/>
    <property type="match status" value="1"/>
</dbReference>
<evidence type="ECO:0008006" key="3">
    <source>
        <dbReference type="Google" id="ProtNLM"/>
    </source>
</evidence>
<dbReference type="Pfam" id="PF11899">
    <property type="entry name" value="DUF3419"/>
    <property type="match status" value="1"/>
</dbReference>
<gene>
    <name evidence="1" type="ORF">KOR42_19880</name>
</gene>
<reference evidence="1 2" key="1">
    <citation type="submission" date="2019-02" db="EMBL/GenBank/DDBJ databases">
        <title>Deep-cultivation of Planctomycetes and their phenomic and genomic characterization uncovers novel biology.</title>
        <authorList>
            <person name="Wiegand S."/>
            <person name="Jogler M."/>
            <person name="Boedeker C."/>
            <person name="Pinto D."/>
            <person name="Vollmers J."/>
            <person name="Rivas-Marin E."/>
            <person name="Kohn T."/>
            <person name="Peeters S.H."/>
            <person name="Heuer A."/>
            <person name="Rast P."/>
            <person name="Oberbeckmann S."/>
            <person name="Bunk B."/>
            <person name="Jeske O."/>
            <person name="Meyerdierks A."/>
            <person name="Storesund J.E."/>
            <person name="Kallscheuer N."/>
            <person name="Luecker S."/>
            <person name="Lage O.M."/>
            <person name="Pohl T."/>
            <person name="Merkel B.J."/>
            <person name="Hornburger P."/>
            <person name="Mueller R.-W."/>
            <person name="Bruemmer F."/>
            <person name="Labrenz M."/>
            <person name="Spormann A.M."/>
            <person name="Op Den Camp H."/>
            <person name="Overmann J."/>
            <person name="Amann R."/>
            <person name="Jetten M.S.M."/>
            <person name="Mascher T."/>
            <person name="Medema M.H."/>
            <person name="Devos D.P."/>
            <person name="Kaster A.-K."/>
            <person name="Ovreas L."/>
            <person name="Rohde M."/>
            <person name="Galperin M.Y."/>
            <person name="Jogler C."/>
        </authorList>
    </citation>
    <scope>NUCLEOTIDE SEQUENCE [LARGE SCALE GENOMIC DNA]</scope>
    <source>
        <strain evidence="1 2">KOR42</strain>
    </source>
</reference>
<accession>A0A5C5X6E9</accession>
<dbReference type="EMBL" id="SIHI01000001">
    <property type="protein sequence ID" value="TWT58606.1"/>
    <property type="molecule type" value="Genomic_DNA"/>
</dbReference>
<name>A0A5C5X6E9_9PLAN</name>
<dbReference type="Proteomes" id="UP000317243">
    <property type="component" value="Unassembled WGS sequence"/>
</dbReference>
<evidence type="ECO:0000313" key="2">
    <source>
        <dbReference type="Proteomes" id="UP000317243"/>
    </source>
</evidence>